<gene>
    <name evidence="3" type="ORF">pipiens_006201</name>
</gene>
<feature type="region of interest" description="Disordered" evidence="2">
    <location>
        <begin position="965"/>
        <end position="1000"/>
    </location>
</feature>
<protein>
    <submittedName>
        <fullName evidence="3">Uncharacterized protein</fullName>
    </submittedName>
</protein>
<feature type="compositionally biased region" description="Basic and acidic residues" evidence="2">
    <location>
        <begin position="641"/>
        <end position="663"/>
    </location>
</feature>
<keyword evidence="4" id="KW-1185">Reference proteome</keyword>
<feature type="compositionally biased region" description="Basic residues" evidence="2">
    <location>
        <begin position="493"/>
        <end position="502"/>
    </location>
</feature>
<reference evidence="3 4" key="1">
    <citation type="submission" date="2024-05" db="EMBL/GenBank/DDBJ databases">
        <title>Culex pipiens pipiens assembly and annotation.</title>
        <authorList>
            <person name="Alout H."/>
            <person name="Durand T."/>
        </authorList>
    </citation>
    <scope>NUCLEOTIDE SEQUENCE [LARGE SCALE GENOMIC DNA]</scope>
    <source>
        <strain evidence="3">HA-2024</strain>
        <tissue evidence="3">Whole body</tissue>
    </source>
</reference>
<feature type="compositionally biased region" description="Basic and acidic residues" evidence="2">
    <location>
        <begin position="1104"/>
        <end position="1115"/>
    </location>
</feature>
<dbReference type="Proteomes" id="UP001562425">
    <property type="component" value="Unassembled WGS sequence"/>
</dbReference>
<evidence type="ECO:0000256" key="2">
    <source>
        <dbReference type="SAM" id="MobiDB-lite"/>
    </source>
</evidence>
<feature type="region of interest" description="Disordered" evidence="2">
    <location>
        <begin position="476"/>
        <end position="506"/>
    </location>
</feature>
<comment type="caution">
    <text evidence="3">The sequence shown here is derived from an EMBL/GenBank/DDBJ whole genome shotgun (WGS) entry which is preliminary data.</text>
</comment>
<feature type="compositionally biased region" description="Polar residues" evidence="2">
    <location>
        <begin position="1543"/>
        <end position="1571"/>
    </location>
</feature>
<feature type="compositionally biased region" description="Polar residues" evidence="2">
    <location>
        <begin position="186"/>
        <end position="196"/>
    </location>
</feature>
<organism evidence="3 4">
    <name type="scientific">Culex pipiens pipiens</name>
    <name type="common">Northern house mosquito</name>
    <dbReference type="NCBI Taxonomy" id="38569"/>
    <lineage>
        <taxon>Eukaryota</taxon>
        <taxon>Metazoa</taxon>
        <taxon>Ecdysozoa</taxon>
        <taxon>Arthropoda</taxon>
        <taxon>Hexapoda</taxon>
        <taxon>Insecta</taxon>
        <taxon>Pterygota</taxon>
        <taxon>Neoptera</taxon>
        <taxon>Endopterygota</taxon>
        <taxon>Diptera</taxon>
        <taxon>Nematocera</taxon>
        <taxon>Culicoidea</taxon>
        <taxon>Culicidae</taxon>
        <taxon>Culicinae</taxon>
        <taxon>Culicini</taxon>
        <taxon>Culex</taxon>
        <taxon>Culex</taxon>
    </lineage>
</organism>
<feature type="region of interest" description="Disordered" evidence="2">
    <location>
        <begin position="18"/>
        <end position="42"/>
    </location>
</feature>
<feature type="region of interest" description="Disordered" evidence="2">
    <location>
        <begin position="815"/>
        <end position="856"/>
    </location>
</feature>
<sequence>MSVNITVHAAAPEAHPDPFASLESVRKADSDKRRRARLEQVRQQSKELAAKVRRNFKTAKQKELANVEKIKQEELKRWKQKNISQLQSEYQFCLEDVGEAHKAAEAAEQCEIWFQEKKAAQQAAALVRGKQAETKLAEQIQQRESQRPRKRKEYKPSKSVGIQVNSPPQKPLVDQPAAPIRRAQDDSSSSVNTPSAFEQFRKGPKTKSVPDLRSLSPGFVSSSDEELLLPSSGKNKENIPSHNSARTGPDTLYYNANSFTSPDTLHYNHSQPPQKITTRPAASIPPLKPFTQVSDFIKRRRDTHKPTPYQTTTYSSQKAVQFDADLSENTLSFPTSTALDQDHSMQESPRKPARKLLERPRAPPTTATVSSSKQSVGEGGSTKVQYYDHLTKFRKEYEQPLGMVHRNGKGANEGEMNAMQEAERHERLQEEMLKARRQPQNQEDRSKLALEKLQTRKDYENLKAELDKLVKAECVVKSQNPPSKPILPSEHRQRQRSATRQKRANDAVEDLIQQRVLITCPRVREAPPEDDPRQRPSQINVAAATASRGKMPLGDAGQFTMDSSDSCSTILLGLDPSGGRAGIPLPREGDKIVKLKELLEQINEQRKLLTEELEKEEDVEEPKVPVKMKSTKVQTENGVQKLERRQEELEEQQRKLHEKEREVHELEKQLKEKMNRFEREKVRPVAPKVPITIEAPGNARVEQETSSNDSVKSGSDIPVKIVITLNDKSQKKIKKTPKKVAPEVRKRKKATEQVDAVVQPETPKPKPAKEVAPEPPIIEHEQSPISSTTSTIYRQLPAKIDNRVGQLVKQLVQNPTTEPIQPQPQKSKKPPAPKHQLQKAPPAPIPNPPAAINGPNQLNPNLMQYIVRLLGMSRQSIEQLGVSSSTSVSTPHESVVNVSGNQSVVLEEDPSRMNRLRHFIDDNYNFLSEIDETLKEQDLTGSANENISRVEDIWMRTLNRKEREIRREKPKTQEAPKQVAPPIGQSPPVKESPLKSILKSPKKLPSKVAKIITPQGHVEVINLSDRDEQEVLQKYSQLTESCSKRISELSEMIQKVREEKKKLIENSLSSTEHQESSTKYMDLPPLPPKPPSKSSVETSPRSTRSKDDPVSEEINRILSATAATRHIGLSKDSGIAMSRPVTSSDYRDSPEVVRPPNAGAPQFESSEDLSSREAAVPVQQQQQFEPLLKDIPKVAARVLSETNEPQPTTSESTQRAKPPVAIRRFSPQLEEANAAHELSTILEVETPLASKTNISIPASEPRLDPAEQLLVEARDKLLEHARALGYEGFPNYEEYLRRENLDGTRFDPEKTSLSRLNELLEVTGKSDQLRYQKYPLPAPEINVTEDTLKIGEKQSGTDPGESNSSSSASLPDVVAELKLRNIIDKSFNNSLDDSNRSTSDDSEVVKIVQPVPQVEKSPSKRKLSKKQDEATESLGRDLNQLGMKWASSMLRKNQEVLNDHSSSSSLSLAEDLLRKKPSSNEAASGKPLNLKEFIARELMIRTHSDLNSLSDSSSPCSLLLKSLLDISHINTSTPELLTQTTTDKNVQRTSTPVAASKSSSGTPREINNGTAEGSLANLTAGLFSGESRISSVHQSSSSGGENRLSVPTLRLNVEKYRKE</sequence>
<feature type="region of interest" description="Disordered" evidence="2">
    <location>
        <begin position="688"/>
        <end position="714"/>
    </location>
</feature>
<feature type="region of interest" description="Disordered" evidence="2">
    <location>
        <begin position="1538"/>
        <end position="1571"/>
    </location>
</feature>
<proteinExistence type="predicted"/>
<feature type="compositionally biased region" description="Basic and acidic residues" evidence="2">
    <location>
        <begin position="24"/>
        <end position="42"/>
    </location>
</feature>
<feature type="compositionally biased region" description="Polar residues" evidence="2">
    <location>
        <begin position="704"/>
        <end position="713"/>
    </location>
</feature>
<feature type="compositionally biased region" description="Polar residues" evidence="2">
    <location>
        <begin position="1200"/>
        <end position="1215"/>
    </location>
</feature>
<feature type="region of interest" description="Disordered" evidence="2">
    <location>
        <begin position="612"/>
        <end position="663"/>
    </location>
</feature>
<feature type="region of interest" description="Disordered" evidence="2">
    <location>
        <begin position="1388"/>
        <end position="1435"/>
    </location>
</feature>
<feature type="region of interest" description="Disordered" evidence="2">
    <location>
        <begin position="1589"/>
        <end position="1619"/>
    </location>
</feature>
<accession>A0ABD1DRS9</accession>
<feature type="region of interest" description="Disordered" evidence="2">
    <location>
        <begin position="331"/>
        <end position="382"/>
    </location>
</feature>
<feature type="compositionally biased region" description="Polar residues" evidence="2">
    <location>
        <begin position="365"/>
        <end position="375"/>
    </location>
</feature>
<dbReference type="EMBL" id="JBEHCU010003431">
    <property type="protein sequence ID" value="KAL1402178.1"/>
    <property type="molecule type" value="Genomic_DNA"/>
</dbReference>
<feature type="region of interest" description="Disordered" evidence="2">
    <location>
        <begin position="1456"/>
        <end position="1485"/>
    </location>
</feature>
<evidence type="ECO:0000256" key="1">
    <source>
        <dbReference type="SAM" id="Coils"/>
    </source>
</evidence>
<feature type="compositionally biased region" description="Basic and acidic residues" evidence="2">
    <location>
        <begin position="965"/>
        <end position="974"/>
    </location>
</feature>
<feature type="compositionally biased region" description="Polar residues" evidence="2">
    <location>
        <begin position="254"/>
        <end position="277"/>
    </location>
</feature>
<feature type="region of interest" description="Disordered" evidence="2">
    <location>
        <begin position="1064"/>
        <end position="1186"/>
    </location>
</feature>
<feature type="region of interest" description="Disordered" evidence="2">
    <location>
        <begin position="1199"/>
        <end position="1219"/>
    </location>
</feature>
<evidence type="ECO:0000313" key="3">
    <source>
        <dbReference type="EMBL" id="KAL1402178.1"/>
    </source>
</evidence>
<feature type="compositionally biased region" description="Basic and acidic residues" evidence="2">
    <location>
        <begin position="340"/>
        <end position="361"/>
    </location>
</feature>
<keyword evidence="1" id="KW-0175">Coiled coil</keyword>
<feature type="coiled-coil region" evidence="1">
    <location>
        <begin position="411"/>
        <end position="472"/>
    </location>
</feature>
<name>A0ABD1DRS9_CULPP</name>
<feature type="region of interest" description="Disordered" evidence="2">
    <location>
        <begin position="124"/>
        <end position="316"/>
    </location>
</feature>
<feature type="region of interest" description="Disordered" evidence="2">
    <location>
        <begin position="730"/>
        <end position="790"/>
    </location>
</feature>
<feature type="compositionally biased region" description="Basic and acidic residues" evidence="2">
    <location>
        <begin position="763"/>
        <end position="782"/>
    </location>
</feature>
<feature type="compositionally biased region" description="Low complexity" evidence="2">
    <location>
        <begin position="1589"/>
        <end position="1598"/>
    </location>
</feature>
<evidence type="ECO:0000313" key="4">
    <source>
        <dbReference type="Proteomes" id="UP001562425"/>
    </source>
</evidence>